<dbReference type="AlphaFoldDB" id="T1FNV5"/>
<dbReference type="InterPro" id="IPR019312">
    <property type="entry name" value="CNOT11"/>
</dbReference>
<dbReference type="GO" id="GO:0005634">
    <property type="term" value="C:nucleus"/>
    <property type="evidence" value="ECO:0007669"/>
    <property type="project" value="UniProtKB-SubCell"/>
</dbReference>
<dbReference type="EMBL" id="KB095821">
    <property type="protein sequence ID" value="ESO11359.1"/>
    <property type="molecule type" value="Genomic_DNA"/>
</dbReference>
<dbReference type="Pfam" id="PF10155">
    <property type="entry name" value="CNOT11"/>
    <property type="match status" value="1"/>
</dbReference>
<evidence type="ECO:0000256" key="7">
    <source>
        <dbReference type="ARBA" id="ARBA00023158"/>
    </source>
</evidence>
<keyword evidence="5" id="KW-0963">Cytoplasm</keyword>
<comment type="similarity">
    <text evidence="3">Belongs to the CNOT11 family.</text>
</comment>
<dbReference type="EMBL" id="AMQM01008656">
    <property type="status" value="NOT_ANNOTATED_CDS"/>
    <property type="molecule type" value="Genomic_DNA"/>
</dbReference>
<evidence type="ECO:0000256" key="9">
    <source>
        <dbReference type="ARBA" id="ARBA00023242"/>
    </source>
</evidence>
<keyword evidence="9" id="KW-0539">Nucleus</keyword>
<evidence type="ECO:0000313" key="11">
    <source>
        <dbReference type="EnsemblMetazoa" id="HelroP186253"/>
    </source>
</evidence>
<dbReference type="STRING" id="6412.T1FNV5"/>
<evidence type="ECO:0000256" key="6">
    <source>
        <dbReference type="ARBA" id="ARBA00023015"/>
    </source>
</evidence>
<evidence type="ECO:0000256" key="3">
    <source>
        <dbReference type="ARBA" id="ARBA00008030"/>
    </source>
</evidence>
<keyword evidence="8" id="KW-0804">Transcription</keyword>
<dbReference type="GO" id="GO:0031047">
    <property type="term" value="P:regulatory ncRNA-mediated gene silencing"/>
    <property type="evidence" value="ECO:0007669"/>
    <property type="project" value="UniProtKB-KW"/>
</dbReference>
<dbReference type="PANTHER" id="PTHR15975:SF0">
    <property type="entry name" value="CCR4-NOT TRANSCRIPTION COMPLEX SUBUNIT 11"/>
    <property type="match status" value="1"/>
</dbReference>
<keyword evidence="12" id="KW-1185">Reference proteome</keyword>
<keyword evidence="7" id="KW-0943">RNA-mediated gene silencing</keyword>
<reference evidence="11" key="3">
    <citation type="submission" date="2015-06" db="UniProtKB">
        <authorList>
            <consortium name="EnsemblMetazoa"/>
        </authorList>
    </citation>
    <scope>IDENTIFICATION</scope>
</reference>
<evidence type="ECO:0000313" key="10">
    <source>
        <dbReference type="EMBL" id="ESO11359.1"/>
    </source>
</evidence>
<dbReference type="OrthoDB" id="10265389at2759"/>
<dbReference type="InParanoid" id="T1FNV5"/>
<dbReference type="GO" id="GO:0030014">
    <property type="term" value="C:CCR4-NOT complex"/>
    <property type="evidence" value="ECO:0000318"/>
    <property type="project" value="GO_Central"/>
</dbReference>
<dbReference type="GO" id="GO:0005737">
    <property type="term" value="C:cytoplasm"/>
    <property type="evidence" value="ECO:0007669"/>
    <property type="project" value="UniProtKB-SubCell"/>
</dbReference>
<accession>T1FNV5</accession>
<keyword evidence="6" id="KW-0805">Transcription regulation</keyword>
<dbReference type="PANTHER" id="PTHR15975">
    <property type="entry name" value="CCR4-NOT TRANSCRIPTION COMPLEX SUBUNIT 11"/>
    <property type="match status" value="1"/>
</dbReference>
<protein>
    <recommendedName>
        <fullName evidence="4">CCR4-NOT transcription complex subunit 11</fullName>
    </recommendedName>
</protein>
<dbReference type="KEGG" id="hro:HELRODRAFT_186253"/>
<organism evidence="11 12">
    <name type="scientific">Helobdella robusta</name>
    <name type="common">Californian leech</name>
    <dbReference type="NCBI Taxonomy" id="6412"/>
    <lineage>
        <taxon>Eukaryota</taxon>
        <taxon>Metazoa</taxon>
        <taxon>Spiralia</taxon>
        <taxon>Lophotrochozoa</taxon>
        <taxon>Annelida</taxon>
        <taxon>Clitellata</taxon>
        <taxon>Hirudinea</taxon>
        <taxon>Rhynchobdellida</taxon>
        <taxon>Glossiphoniidae</taxon>
        <taxon>Helobdella</taxon>
    </lineage>
</organism>
<name>T1FNV5_HELRO</name>
<sequence>MTTPENHAVRKGFNLQEIHSLLSLLSEESSQSQTFEQLANAFKQQFPNKMDNFHFKVGLALVTMLKSVDLLKHGSERLFIMYLLVDFYSSDPISLNPFLPVIIKQLSDDAVPTNLSASEKYFLSQLITSPIKELSKKTPSQVLQMDVSMLPPIEITGLQLIVTENQSEMPIHTRSYIPCIVPQPDIKPMNVEGLHKPGQTDADIQRQTLEAIMEQNNSFFDWSVGPEFITLIPPLHTALDEELSWLQLPASEHQLHWDQAMLQSTTALNDEGHKLLLKAISGPLSIQQQHQLQQFINRNPKLVHHVGLTAAKLPDLVEHNPLVAVEVLYRLMQAGHQISDYFGVLVNMEVSLHSMEVVNRLTTVCDLPTEFIHLYISNCISTCDTTKDKYLQCRYVRLVCVFLQSLIRNKVIDIRDIFIEVQAFCIEFSKIREAGALFRLLKTLEGSDQLNQNASSSEKQPTNR</sequence>
<dbReference type="Proteomes" id="UP000015101">
    <property type="component" value="Unassembled WGS sequence"/>
</dbReference>
<reference evidence="10 12" key="2">
    <citation type="journal article" date="2013" name="Nature">
        <title>Insights into bilaterian evolution from three spiralian genomes.</title>
        <authorList>
            <person name="Simakov O."/>
            <person name="Marletaz F."/>
            <person name="Cho S.J."/>
            <person name="Edsinger-Gonzales E."/>
            <person name="Havlak P."/>
            <person name="Hellsten U."/>
            <person name="Kuo D.H."/>
            <person name="Larsson T."/>
            <person name="Lv J."/>
            <person name="Arendt D."/>
            <person name="Savage R."/>
            <person name="Osoegawa K."/>
            <person name="de Jong P."/>
            <person name="Grimwood J."/>
            <person name="Chapman J.A."/>
            <person name="Shapiro H."/>
            <person name="Aerts A."/>
            <person name="Otillar R.P."/>
            <person name="Terry A.Y."/>
            <person name="Boore J.L."/>
            <person name="Grigoriev I.V."/>
            <person name="Lindberg D.R."/>
            <person name="Seaver E.C."/>
            <person name="Weisblat D.A."/>
            <person name="Putnam N.H."/>
            <person name="Rokhsar D.S."/>
        </authorList>
    </citation>
    <scope>NUCLEOTIDE SEQUENCE</scope>
</reference>
<proteinExistence type="inferred from homology"/>
<evidence type="ECO:0000256" key="4">
    <source>
        <dbReference type="ARBA" id="ARBA00014872"/>
    </source>
</evidence>
<dbReference type="HOGENOM" id="CLU_028648_0_1_1"/>
<evidence type="ECO:0000256" key="5">
    <source>
        <dbReference type="ARBA" id="ARBA00022490"/>
    </source>
</evidence>
<comment type="subcellular location">
    <subcellularLocation>
        <location evidence="2">Cytoplasm</location>
    </subcellularLocation>
    <subcellularLocation>
        <location evidence="1">Nucleus</location>
    </subcellularLocation>
</comment>
<evidence type="ECO:0000256" key="1">
    <source>
        <dbReference type="ARBA" id="ARBA00004123"/>
    </source>
</evidence>
<evidence type="ECO:0000313" key="12">
    <source>
        <dbReference type="Proteomes" id="UP000015101"/>
    </source>
</evidence>
<evidence type="ECO:0000256" key="8">
    <source>
        <dbReference type="ARBA" id="ARBA00023163"/>
    </source>
</evidence>
<reference evidence="12" key="1">
    <citation type="submission" date="2012-12" db="EMBL/GenBank/DDBJ databases">
        <authorList>
            <person name="Hellsten U."/>
            <person name="Grimwood J."/>
            <person name="Chapman J.A."/>
            <person name="Shapiro H."/>
            <person name="Aerts A."/>
            <person name="Otillar R.P."/>
            <person name="Terry A.Y."/>
            <person name="Boore J.L."/>
            <person name="Simakov O."/>
            <person name="Marletaz F."/>
            <person name="Cho S.-J."/>
            <person name="Edsinger-Gonzales E."/>
            <person name="Havlak P."/>
            <person name="Kuo D.-H."/>
            <person name="Larsson T."/>
            <person name="Lv J."/>
            <person name="Arendt D."/>
            <person name="Savage R."/>
            <person name="Osoegawa K."/>
            <person name="de Jong P."/>
            <person name="Lindberg D.R."/>
            <person name="Seaver E.C."/>
            <person name="Weisblat D.A."/>
            <person name="Putnam N.H."/>
            <person name="Grigoriev I.V."/>
            <person name="Rokhsar D.S."/>
        </authorList>
    </citation>
    <scope>NUCLEOTIDE SEQUENCE</scope>
</reference>
<gene>
    <name evidence="11" type="primary">20210502</name>
    <name evidence="10" type="ORF">HELRODRAFT_186253</name>
</gene>
<dbReference type="RefSeq" id="XP_009010519.1">
    <property type="nucleotide sequence ID" value="XM_009012271.1"/>
</dbReference>
<dbReference type="GeneID" id="20210502"/>
<dbReference type="EnsemblMetazoa" id="HelroT186253">
    <property type="protein sequence ID" value="HelroP186253"/>
    <property type="gene ID" value="HelroG186253"/>
</dbReference>
<evidence type="ECO:0000256" key="2">
    <source>
        <dbReference type="ARBA" id="ARBA00004496"/>
    </source>
</evidence>
<dbReference type="eggNOG" id="KOG4508">
    <property type="taxonomic scope" value="Eukaryota"/>
</dbReference>
<dbReference type="OMA" id="PDHSVQW"/>
<dbReference type="CTD" id="20210502"/>